<feature type="transmembrane region" description="Helical" evidence="12">
    <location>
        <begin position="6"/>
        <end position="28"/>
    </location>
</feature>
<gene>
    <name evidence="13" type="primary">flhB_21</name>
    <name evidence="13" type="ORF">SDC9_131438</name>
</gene>
<keyword evidence="7" id="KW-1005">Bacterial flagellum biogenesis</keyword>
<name>A0A645D582_9ZZZZ</name>
<proteinExistence type="inferred from homology"/>
<feature type="transmembrane region" description="Helical" evidence="12">
    <location>
        <begin position="92"/>
        <end position="122"/>
    </location>
</feature>
<dbReference type="Gene3D" id="6.10.250.2080">
    <property type="match status" value="1"/>
</dbReference>
<evidence type="ECO:0000256" key="3">
    <source>
        <dbReference type="ARBA" id="ARBA00021622"/>
    </source>
</evidence>
<comment type="subcellular location">
    <subcellularLocation>
        <location evidence="1">Cell membrane</location>
        <topology evidence="1">Multi-pass membrane protein</topology>
    </subcellularLocation>
</comment>
<keyword evidence="13" id="KW-0969">Cilium</keyword>
<dbReference type="GO" id="GO:0044780">
    <property type="term" value="P:bacterial-type flagellum assembly"/>
    <property type="evidence" value="ECO:0007669"/>
    <property type="project" value="InterPro"/>
</dbReference>
<accession>A0A645D582</accession>
<keyword evidence="9 12" id="KW-1133">Transmembrane helix</keyword>
<dbReference type="Gene3D" id="3.40.1690.10">
    <property type="entry name" value="secretion proteins EscU"/>
    <property type="match status" value="1"/>
</dbReference>
<dbReference type="GO" id="GO:0009306">
    <property type="term" value="P:protein secretion"/>
    <property type="evidence" value="ECO:0007669"/>
    <property type="project" value="InterPro"/>
</dbReference>
<evidence type="ECO:0000256" key="12">
    <source>
        <dbReference type="SAM" id="Phobius"/>
    </source>
</evidence>
<keyword evidence="6 12" id="KW-0812">Transmembrane</keyword>
<evidence type="ECO:0000256" key="5">
    <source>
        <dbReference type="ARBA" id="ARBA00022475"/>
    </source>
</evidence>
<keyword evidence="13" id="KW-0966">Cell projection</keyword>
<evidence type="ECO:0000256" key="2">
    <source>
        <dbReference type="ARBA" id="ARBA00010690"/>
    </source>
</evidence>
<dbReference type="SUPFAM" id="SSF160544">
    <property type="entry name" value="EscU C-terminal domain-like"/>
    <property type="match status" value="1"/>
</dbReference>
<dbReference type="InterPro" id="IPR006135">
    <property type="entry name" value="T3SS_substrate_exporter"/>
</dbReference>
<evidence type="ECO:0000256" key="11">
    <source>
        <dbReference type="ARBA" id="ARBA00023225"/>
    </source>
</evidence>
<dbReference type="FunFam" id="3.40.1690.10:FF:000001">
    <property type="entry name" value="Flagellar biosynthetic protein FlhB"/>
    <property type="match status" value="1"/>
</dbReference>
<sequence>MMVFLPIALPIMIIGVVANVAQTGKVLTAEPLKPKLEKINPISGFKRMFSMKALVDLIKNLIIVSIVGYVGYSFVKDNYYSIINYSSFKVDAIIIEVSGLIINIFSKVSMVLIAIGIIDYVYQRFQFNKDLKMTKQEVKEEFKQQEGDPQIKSKIRQKQRDMAMKRMMHAVPDATVVITNPTHIAIAVKYDEKSGKAPIVVAKGSDNIAIKIKEIAMENKVPIIENKPLARLMFSKVELDEEVPYDMYQAVAEILVLVMNLKK</sequence>
<evidence type="ECO:0000256" key="4">
    <source>
        <dbReference type="ARBA" id="ARBA00022448"/>
    </source>
</evidence>
<keyword evidence="8" id="KW-0653">Protein transport</keyword>
<evidence type="ECO:0000313" key="13">
    <source>
        <dbReference type="EMBL" id="MPM84367.1"/>
    </source>
</evidence>
<evidence type="ECO:0000256" key="9">
    <source>
        <dbReference type="ARBA" id="ARBA00022989"/>
    </source>
</evidence>
<keyword evidence="11" id="KW-1006">Bacterial flagellum protein export</keyword>
<dbReference type="NCBIfam" id="TIGR00328">
    <property type="entry name" value="flhB"/>
    <property type="match status" value="1"/>
</dbReference>
<dbReference type="EMBL" id="VSSQ01032935">
    <property type="protein sequence ID" value="MPM84367.1"/>
    <property type="molecule type" value="Genomic_DNA"/>
</dbReference>
<reference evidence="13" key="1">
    <citation type="submission" date="2019-08" db="EMBL/GenBank/DDBJ databases">
        <authorList>
            <person name="Kucharzyk K."/>
            <person name="Murdoch R.W."/>
            <person name="Higgins S."/>
            <person name="Loffler F."/>
        </authorList>
    </citation>
    <scope>NUCLEOTIDE SEQUENCE</scope>
</reference>
<organism evidence="13">
    <name type="scientific">bioreactor metagenome</name>
    <dbReference type="NCBI Taxonomy" id="1076179"/>
    <lineage>
        <taxon>unclassified sequences</taxon>
        <taxon>metagenomes</taxon>
        <taxon>ecological metagenomes</taxon>
    </lineage>
</organism>
<dbReference type="GO" id="GO:0005886">
    <property type="term" value="C:plasma membrane"/>
    <property type="evidence" value="ECO:0007669"/>
    <property type="project" value="UniProtKB-SubCell"/>
</dbReference>
<evidence type="ECO:0000256" key="8">
    <source>
        <dbReference type="ARBA" id="ARBA00022927"/>
    </source>
</evidence>
<keyword evidence="4" id="KW-0813">Transport</keyword>
<keyword evidence="10 12" id="KW-0472">Membrane</keyword>
<comment type="caution">
    <text evidence="13">The sequence shown here is derived from an EMBL/GenBank/DDBJ whole genome shotgun (WGS) entry which is preliminary data.</text>
</comment>
<dbReference type="InterPro" id="IPR006136">
    <property type="entry name" value="FlhB"/>
</dbReference>
<evidence type="ECO:0000256" key="7">
    <source>
        <dbReference type="ARBA" id="ARBA00022795"/>
    </source>
</evidence>
<dbReference type="InterPro" id="IPR029025">
    <property type="entry name" value="T3SS_substrate_exporter_C"/>
</dbReference>
<comment type="similarity">
    <text evidence="2">Belongs to the type III secretion exporter family.</text>
</comment>
<feature type="transmembrane region" description="Helical" evidence="12">
    <location>
        <begin position="49"/>
        <end position="72"/>
    </location>
</feature>
<keyword evidence="5" id="KW-1003">Cell membrane</keyword>
<keyword evidence="13" id="KW-0282">Flagellum</keyword>
<evidence type="ECO:0000256" key="1">
    <source>
        <dbReference type="ARBA" id="ARBA00004651"/>
    </source>
</evidence>
<dbReference type="PANTHER" id="PTHR30531">
    <property type="entry name" value="FLAGELLAR BIOSYNTHETIC PROTEIN FLHB"/>
    <property type="match status" value="1"/>
</dbReference>
<evidence type="ECO:0000256" key="6">
    <source>
        <dbReference type="ARBA" id="ARBA00022692"/>
    </source>
</evidence>
<protein>
    <recommendedName>
        <fullName evidence="3">Flagellar biosynthetic protein FlhB</fullName>
    </recommendedName>
</protein>
<evidence type="ECO:0000256" key="10">
    <source>
        <dbReference type="ARBA" id="ARBA00023136"/>
    </source>
</evidence>
<dbReference type="AlphaFoldDB" id="A0A645D582"/>
<dbReference type="PANTHER" id="PTHR30531:SF12">
    <property type="entry name" value="FLAGELLAR BIOSYNTHETIC PROTEIN FLHB"/>
    <property type="match status" value="1"/>
</dbReference>
<dbReference type="PRINTS" id="PR00950">
    <property type="entry name" value="TYPE3IMSPROT"/>
</dbReference>
<dbReference type="Pfam" id="PF01312">
    <property type="entry name" value="Bac_export_2"/>
    <property type="match status" value="1"/>
</dbReference>